<keyword evidence="1" id="KW-0378">Hydrolase</keyword>
<dbReference type="Proteomes" id="UP001464891">
    <property type="component" value="Unassembled WGS sequence"/>
</dbReference>
<keyword evidence="2" id="KW-1185">Reference proteome</keyword>
<dbReference type="PANTHER" id="PTHR43434">
    <property type="entry name" value="PHOSPHOGLYCOLATE PHOSPHATASE"/>
    <property type="match status" value="1"/>
</dbReference>
<dbReference type="InterPro" id="IPR041492">
    <property type="entry name" value="HAD_2"/>
</dbReference>
<dbReference type="GO" id="GO:0016787">
    <property type="term" value="F:hydrolase activity"/>
    <property type="evidence" value="ECO:0007669"/>
    <property type="project" value="UniProtKB-KW"/>
</dbReference>
<protein>
    <submittedName>
        <fullName evidence="1">HAD family hydrolase</fullName>
    </submittedName>
</protein>
<proteinExistence type="predicted"/>
<evidence type="ECO:0000313" key="2">
    <source>
        <dbReference type="Proteomes" id="UP001464891"/>
    </source>
</evidence>
<dbReference type="EMBL" id="JAMPKM010000007">
    <property type="protein sequence ID" value="MEP0818087.1"/>
    <property type="molecule type" value="Genomic_DNA"/>
</dbReference>
<dbReference type="PANTHER" id="PTHR43434:SF1">
    <property type="entry name" value="PHOSPHOGLYCOLATE PHOSPHATASE"/>
    <property type="match status" value="1"/>
</dbReference>
<comment type="caution">
    <text evidence="1">The sequence shown here is derived from an EMBL/GenBank/DDBJ whole genome shotgun (WGS) entry which is preliminary data.</text>
</comment>
<dbReference type="InterPro" id="IPR036412">
    <property type="entry name" value="HAD-like_sf"/>
</dbReference>
<dbReference type="SUPFAM" id="SSF56784">
    <property type="entry name" value="HAD-like"/>
    <property type="match status" value="1"/>
</dbReference>
<reference evidence="1 2" key="1">
    <citation type="submission" date="2022-04" db="EMBL/GenBank/DDBJ databases">
        <title>Positive selection, recombination, and allopatry shape intraspecific diversity of widespread and dominant cyanobacteria.</title>
        <authorList>
            <person name="Wei J."/>
            <person name="Shu W."/>
            <person name="Hu C."/>
        </authorList>
    </citation>
    <scope>NUCLEOTIDE SEQUENCE [LARGE SCALE GENOMIC DNA]</scope>
    <source>
        <strain evidence="1 2">GB2-A4</strain>
    </source>
</reference>
<dbReference type="InterPro" id="IPR050155">
    <property type="entry name" value="HAD-like_hydrolase_sf"/>
</dbReference>
<dbReference type="InterPro" id="IPR023214">
    <property type="entry name" value="HAD_sf"/>
</dbReference>
<evidence type="ECO:0000313" key="1">
    <source>
        <dbReference type="EMBL" id="MEP0818087.1"/>
    </source>
</evidence>
<dbReference type="InterPro" id="IPR023198">
    <property type="entry name" value="PGP-like_dom2"/>
</dbReference>
<dbReference type="Gene3D" id="3.40.50.1000">
    <property type="entry name" value="HAD superfamily/HAD-like"/>
    <property type="match status" value="1"/>
</dbReference>
<dbReference type="RefSeq" id="WP_190432517.1">
    <property type="nucleotide sequence ID" value="NZ_JAMPKM010000007.1"/>
</dbReference>
<dbReference type="Gene3D" id="1.10.150.240">
    <property type="entry name" value="Putative phosphatase, domain 2"/>
    <property type="match status" value="1"/>
</dbReference>
<gene>
    <name evidence="1" type="ORF">NC998_13380</name>
</gene>
<dbReference type="SFLD" id="SFLDG01129">
    <property type="entry name" value="C1.5:_HAD__Beta-PGM__Phosphata"/>
    <property type="match status" value="1"/>
</dbReference>
<name>A0ABV0J8H1_9CYAN</name>
<dbReference type="Pfam" id="PF13419">
    <property type="entry name" value="HAD_2"/>
    <property type="match status" value="1"/>
</dbReference>
<accession>A0ABV0J8H1</accession>
<sequence>MTGVVPASLHLYELYRSQTGLSVPSSSGLTVFCDFDGPIIDVSERYYSTYQLGLADTQATYQAQGTTLPIQLLSKEQFWQMKQDRVPDVEIAMRSGLVQQSQIDVFLQRVGQIVNQPTLLQKDRLQPGVRWALKLLHTKGIRLVLVTLRCQQQATQILQEYGLADLFSGIYGADNDQAAYQNYADYKTQLLVKAALEQGLRGDLAQSSWMIGDTEADILAGQALKIPTIALTCGIRSRRYVERLQPTCILSDLVSAVQHVVTCYHLVQA</sequence>
<organism evidence="1 2">
    <name type="scientific">Trichocoleus desertorum GB2-A4</name>
    <dbReference type="NCBI Taxonomy" id="2933944"/>
    <lineage>
        <taxon>Bacteria</taxon>
        <taxon>Bacillati</taxon>
        <taxon>Cyanobacteriota</taxon>
        <taxon>Cyanophyceae</taxon>
        <taxon>Leptolyngbyales</taxon>
        <taxon>Trichocoleusaceae</taxon>
        <taxon>Trichocoleus</taxon>
    </lineage>
</organism>
<dbReference type="SFLD" id="SFLDS00003">
    <property type="entry name" value="Haloacid_Dehalogenase"/>
    <property type="match status" value="1"/>
</dbReference>